<dbReference type="RefSeq" id="WP_010839191.1">
    <property type="nucleotide sequence ID" value="NZ_QRCM01000001.1"/>
</dbReference>
<proteinExistence type="predicted"/>
<dbReference type="PANTHER" id="PTHR19353:SF19">
    <property type="entry name" value="DELTA(5) FATTY ACID DESATURASE C-RELATED"/>
    <property type="match status" value="1"/>
</dbReference>
<dbReference type="GO" id="GO:0016717">
    <property type="term" value="F:oxidoreductase activity, acting on paired donors, with oxidation of a pair of donors resulting in the reduction of molecular oxygen to two molecules of water"/>
    <property type="evidence" value="ECO:0007669"/>
    <property type="project" value="TreeGrafter"/>
</dbReference>
<dbReference type="GO" id="GO:0008610">
    <property type="term" value="P:lipid biosynthetic process"/>
    <property type="evidence" value="ECO:0007669"/>
    <property type="project" value="UniProtKB-ARBA"/>
</dbReference>
<evidence type="ECO:0000259" key="1">
    <source>
        <dbReference type="Pfam" id="PF00487"/>
    </source>
</evidence>
<dbReference type="Proteomes" id="UP000471120">
    <property type="component" value="Unassembled WGS sequence"/>
</dbReference>
<dbReference type="AlphaFoldDB" id="A0A6P2CE05"/>
<feature type="domain" description="Fatty acid desaturase" evidence="1">
    <location>
        <begin position="69"/>
        <end position="335"/>
    </location>
</feature>
<gene>
    <name evidence="2" type="ORF">DW322_10620</name>
</gene>
<dbReference type="PANTHER" id="PTHR19353">
    <property type="entry name" value="FATTY ACID DESATURASE 2"/>
    <property type="match status" value="1"/>
</dbReference>
<sequence length="406" mass="46807">MAITDIKEFAHLTASDIEALGDELDSIRREVESSLGVDDARYIRRTIQFQRVLELLGRAALWRVDDRTTWAAGTALLSLAKIVENMELGHNVMHGQWDWMNDPEIHSVGWEWDQLGPSEHWKRAHNYSHHTYTNVVGMDDDIGFGVLRMTRDVPWRPVNLLQPVANIVLALTFEWGIAIHDRTFAEELEGVRPGKLDSQTNRDFARKMIRQLGKDFVLFPALSGRRWRRTLTANLSANVIRNIWAYLVIFCGHFPDGAEKFTVAEYERETRHEWYLRQMLGSANFRSGRVMGFLSGNLSYQIEHHLFPDLPSNRLPEVAKRVRALCEKYDLPYTTGSLAGQYVKALRTIHTLALPDRYLRATSDDARETSSERKFRTPLVRRAIEEGRARGLASSLEVLRQARRRK</sequence>
<evidence type="ECO:0000313" key="3">
    <source>
        <dbReference type="Proteomes" id="UP000471120"/>
    </source>
</evidence>
<organism evidence="2 3">
    <name type="scientific">Rhodococcus rhodnii</name>
    <dbReference type="NCBI Taxonomy" id="38312"/>
    <lineage>
        <taxon>Bacteria</taxon>
        <taxon>Bacillati</taxon>
        <taxon>Actinomycetota</taxon>
        <taxon>Actinomycetes</taxon>
        <taxon>Mycobacteriales</taxon>
        <taxon>Nocardiaceae</taxon>
        <taxon>Rhodococcus</taxon>
    </lineage>
</organism>
<dbReference type="GO" id="GO:0016020">
    <property type="term" value="C:membrane"/>
    <property type="evidence" value="ECO:0007669"/>
    <property type="project" value="TreeGrafter"/>
</dbReference>
<dbReference type="Pfam" id="PF00487">
    <property type="entry name" value="FA_desaturase"/>
    <property type="match status" value="1"/>
</dbReference>
<accession>A0A6P2CE05</accession>
<reference evidence="2 3" key="1">
    <citation type="submission" date="2018-07" db="EMBL/GenBank/DDBJ databases">
        <title>Genome sequence of Rhodococcus rhodnii ATCC 35071 from Rhodnius prolixus.</title>
        <authorList>
            <person name="Patel V."/>
            <person name="Vogel K.J."/>
        </authorList>
    </citation>
    <scope>NUCLEOTIDE SEQUENCE [LARGE SCALE GENOMIC DNA]</scope>
    <source>
        <strain evidence="2 3">ATCC 35071</strain>
    </source>
</reference>
<protein>
    <submittedName>
        <fullName evidence="2">Acyl-CoA desaturase</fullName>
    </submittedName>
</protein>
<dbReference type="InterPro" id="IPR005804">
    <property type="entry name" value="FA_desaturase_dom"/>
</dbReference>
<dbReference type="CDD" id="cd03506">
    <property type="entry name" value="Delta6-FADS-like"/>
    <property type="match status" value="1"/>
</dbReference>
<name>A0A6P2CE05_9NOCA</name>
<comment type="caution">
    <text evidence="2">The sequence shown here is derived from an EMBL/GenBank/DDBJ whole genome shotgun (WGS) entry which is preliminary data.</text>
</comment>
<evidence type="ECO:0000313" key="2">
    <source>
        <dbReference type="EMBL" id="TXG90592.1"/>
    </source>
</evidence>
<dbReference type="EMBL" id="QRCM01000001">
    <property type="protein sequence ID" value="TXG90592.1"/>
    <property type="molecule type" value="Genomic_DNA"/>
</dbReference>
<dbReference type="InterPro" id="IPR012171">
    <property type="entry name" value="Fatty_acid_desaturase"/>
</dbReference>